<evidence type="ECO:0000313" key="3">
    <source>
        <dbReference type="EMBL" id="EEA23947.1"/>
    </source>
</evidence>
<feature type="region of interest" description="Disordered" evidence="2">
    <location>
        <begin position="610"/>
        <end position="630"/>
    </location>
</feature>
<dbReference type="Pfam" id="PF07426">
    <property type="entry name" value="Dynactin_p22"/>
    <property type="match status" value="1"/>
</dbReference>
<dbReference type="SUPFAM" id="SSF46934">
    <property type="entry name" value="UBA-like"/>
    <property type="match status" value="1"/>
</dbReference>
<feature type="coiled-coil region" evidence="1">
    <location>
        <begin position="511"/>
        <end position="545"/>
    </location>
</feature>
<dbReference type="InterPro" id="IPR055335">
    <property type="entry name" value="Ucp6/RUP1"/>
</dbReference>
<dbReference type="STRING" id="441960.B6QEE1"/>
<evidence type="ECO:0008006" key="5">
    <source>
        <dbReference type="Google" id="ProtNLM"/>
    </source>
</evidence>
<feature type="region of interest" description="Disordered" evidence="2">
    <location>
        <begin position="763"/>
        <end position="783"/>
    </location>
</feature>
<dbReference type="PANTHER" id="PTHR39597:SF1">
    <property type="entry name" value="UBA DOMAIN-CONTAINING PROTEIN RUP1"/>
    <property type="match status" value="1"/>
</dbReference>
<accession>B6QEE1</accession>
<dbReference type="PhylomeDB" id="B6QEE1"/>
<dbReference type="GO" id="GO:0016579">
    <property type="term" value="P:protein deubiquitination"/>
    <property type="evidence" value="ECO:0007669"/>
    <property type="project" value="TreeGrafter"/>
</dbReference>
<dbReference type="VEuPathDB" id="FungiDB:PMAA_079690"/>
<feature type="compositionally biased region" description="Polar residues" evidence="2">
    <location>
        <begin position="56"/>
        <end position="73"/>
    </location>
</feature>
<organism evidence="3 4">
    <name type="scientific">Talaromyces marneffei (strain ATCC 18224 / CBS 334.59 / QM 7333)</name>
    <name type="common">Penicillium marneffei</name>
    <dbReference type="NCBI Taxonomy" id="441960"/>
    <lineage>
        <taxon>Eukaryota</taxon>
        <taxon>Fungi</taxon>
        <taxon>Dikarya</taxon>
        <taxon>Ascomycota</taxon>
        <taxon>Pezizomycotina</taxon>
        <taxon>Eurotiomycetes</taxon>
        <taxon>Eurotiomycetidae</taxon>
        <taxon>Eurotiales</taxon>
        <taxon>Trichocomaceae</taxon>
        <taxon>Talaromyces</taxon>
        <taxon>Talaromyces sect. Talaromyces</taxon>
    </lineage>
</organism>
<evidence type="ECO:0000313" key="4">
    <source>
        <dbReference type="Proteomes" id="UP000001294"/>
    </source>
</evidence>
<keyword evidence="4" id="KW-1185">Reference proteome</keyword>
<keyword evidence="1" id="KW-0175">Coiled coil</keyword>
<protein>
    <recommendedName>
        <fullName evidence="5">Ubiquitin interaction motif protein</fullName>
    </recommendedName>
</protein>
<evidence type="ECO:0000256" key="2">
    <source>
        <dbReference type="SAM" id="MobiDB-lite"/>
    </source>
</evidence>
<dbReference type="Proteomes" id="UP000001294">
    <property type="component" value="Unassembled WGS sequence"/>
</dbReference>
<name>B6QEE1_TALMQ</name>
<dbReference type="InterPro" id="IPR009991">
    <property type="entry name" value="DCTN3"/>
</dbReference>
<dbReference type="Gene3D" id="1.10.8.10">
    <property type="entry name" value="DNA helicase RuvA subunit, C-terminal domain"/>
    <property type="match status" value="1"/>
</dbReference>
<dbReference type="EMBL" id="DS995901">
    <property type="protein sequence ID" value="EEA23947.1"/>
    <property type="molecule type" value="Genomic_DNA"/>
</dbReference>
<sequence length="1014" mass="113863">MATEPSEDDIGNFISFTSLSREKAVLFLKANSLNLEKAINAYFENPDGVPSEPQDDWTSFNTPSYSQDAQSVPTFHIENSDTHPGHAYSVAPSRPPSRMNVSETLSDRKYEGVGQDSAGAAEAPRQNLTTAQLEERDLQQAVAMSLGQDYGKQESGVITQAQDARFGPATQDYYDETNWGMTVVNSGTREEIISPDPEDRQRKDDEPAFLRPSQEALYIGGFLTILHSIPLAREALLLREKTAIDYGYDSQWWNGQSIKIPRIVSLDNPYADDQDWDDILYEAQRLMAFLDGTRRAFGSTDALAGLRSLYGYSGDGGVERFLEAWQEASVRATPANQLSMVFSSCAMKQEMSEMDSPNQKDFYVLNTYVESGQGQTLYDVLDDAIWPDAPGEELDDVWLDHVGEILTIKLESYGSEAMNVKIPCTFYPDRYMEARRDTVCELRLKRLDAIQKINRIESIAARYRCTGTASRAGMSNQELLEKAAQAVTVALPRHLPEGTIEFDDAKAQQVAEQLRGIAGLIKEKVDELEAEKQAARDTLREQSKILTESAVASDDPPYFKYTLRGFCTAPHITYILRKDAPIQGEEDLIEMEVNTPEEWHWWRISFSTDDAKTQQAAKPENRRGKSNKTNNADVIGYTAVKIREIEALRAARESRSLLLVYANNNAVDFPLNPAQPPLQEFVNTDNITFQAELDAAAHIYKGEEGPGESGDAIMEDWPKIEAEDEVTPAATENAPRVNVFDYEVDAFDEDGSHQVQEMQEMQEREGKTVPFGRRTETSTTNPHSFPFYKALQIQPNKSIMSTEADAVASATIELLESRLHRLEYLLTGETQWTGQPSTAPKTDSLDDTVARRLNRLESTLNSLSKSNPAVRDVLQLYSRYPDLFPGTTSTQTDNIPADLSTQNLASIVLSYATTFPETASRLSSLKDLPIPDAQASTALIELQPRLQKLLSIQEQQATEISELRARSARLLQRWYELGVLGNSECWAEWESRLEDVEREVKRREVIRDRRAREI</sequence>
<evidence type="ECO:0000256" key="1">
    <source>
        <dbReference type="SAM" id="Coils"/>
    </source>
</evidence>
<dbReference type="GO" id="GO:0061640">
    <property type="term" value="P:cytoskeleton-dependent cytokinesis"/>
    <property type="evidence" value="ECO:0007669"/>
    <property type="project" value="InterPro"/>
</dbReference>
<dbReference type="HOGENOM" id="CLU_005620_0_0_1"/>
<proteinExistence type="predicted"/>
<dbReference type="GO" id="GO:0005634">
    <property type="term" value="C:nucleus"/>
    <property type="evidence" value="ECO:0007669"/>
    <property type="project" value="TreeGrafter"/>
</dbReference>
<dbReference type="InterPro" id="IPR009060">
    <property type="entry name" value="UBA-like_sf"/>
</dbReference>
<feature type="region of interest" description="Disordered" evidence="2">
    <location>
        <begin position="46"/>
        <end position="104"/>
    </location>
</feature>
<dbReference type="PANTHER" id="PTHR39597">
    <property type="entry name" value="UBA DOMAIN-CONTAINING PROTEIN RUP1"/>
    <property type="match status" value="1"/>
</dbReference>
<gene>
    <name evidence="3" type="ORF">PMAA_079690</name>
</gene>
<dbReference type="GO" id="GO:0005869">
    <property type="term" value="C:dynactin complex"/>
    <property type="evidence" value="ECO:0007669"/>
    <property type="project" value="InterPro"/>
</dbReference>
<dbReference type="Pfam" id="PF14555">
    <property type="entry name" value="UBA_4"/>
    <property type="match status" value="1"/>
</dbReference>
<dbReference type="GO" id="GO:0005829">
    <property type="term" value="C:cytosol"/>
    <property type="evidence" value="ECO:0007669"/>
    <property type="project" value="TreeGrafter"/>
</dbReference>
<dbReference type="AlphaFoldDB" id="B6QEE1"/>
<reference evidence="4" key="1">
    <citation type="journal article" date="2015" name="Genome Announc.">
        <title>Genome sequence of the AIDS-associated pathogen Penicillium marneffei (ATCC18224) and its near taxonomic relative Talaromyces stipitatus (ATCC10500).</title>
        <authorList>
            <person name="Nierman W.C."/>
            <person name="Fedorova-Abrams N.D."/>
            <person name="Andrianopoulos A."/>
        </authorList>
    </citation>
    <scope>NUCLEOTIDE SEQUENCE [LARGE SCALE GENOMIC DNA]</scope>
    <source>
        <strain evidence="4">ATCC 18224 / CBS 334.59 / QM 7333</strain>
    </source>
</reference>
<dbReference type="OrthoDB" id="4489171at2759"/>